<gene>
    <name evidence="1" type="ORF">ACFQRF_23965</name>
</gene>
<dbReference type="RefSeq" id="WP_379873441.1">
    <property type="nucleotide sequence ID" value="NZ_JBHTBH010000014.1"/>
</dbReference>
<evidence type="ECO:0008006" key="3">
    <source>
        <dbReference type="Google" id="ProtNLM"/>
    </source>
</evidence>
<keyword evidence="2" id="KW-1185">Reference proteome</keyword>
<sequence length="66" mass="7852">MDPTYRTRLQALEAERIAPPPRRTSRYPVGPTYWLRLEQERHRRELAEACGMKTRKATTKAKEEPR</sequence>
<evidence type="ECO:0000313" key="1">
    <source>
        <dbReference type="EMBL" id="MFC7330794.1"/>
    </source>
</evidence>
<reference evidence="2" key="1">
    <citation type="journal article" date="2019" name="Int. J. Syst. Evol. Microbiol.">
        <title>The Global Catalogue of Microorganisms (GCM) 10K type strain sequencing project: providing services to taxonomists for standard genome sequencing and annotation.</title>
        <authorList>
            <consortium name="The Broad Institute Genomics Platform"/>
            <consortium name="The Broad Institute Genome Sequencing Center for Infectious Disease"/>
            <person name="Wu L."/>
            <person name="Ma J."/>
        </authorList>
    </citation>
    <scope>NUCLEOTIDE SEQUENCE [LARGE SCALE GENOMIC DNA]</scope>
    <source>
        <strain evidence="2">CGMCC 4.7382</strain>
    </source>
</reference>
<evidence type="ECO:0000313" key="2">
    <source>
        <dbReference type="Proteomes" id="UP001596540"/>
    </source>
</evidence>
<proteinExistence type="predicted"/>
<name>A0ABW2KLF7_9ACTN</name>
<dbReference type="Proteomes" id="UP001596540">
    <property type="component" value="Unassembled WGS sequence"/>
</dbReference>
<accession>A0ABW2KLF7</accession>
<comment type="caution">
    <text evidence="1">The sequence shown here is derived from an EMBL/GenBank/DDBJ whole genome shotgun (WGS) entry which is preliminary data.</text>
</comment>
<dbReference type="EMBL" id="JBHTBH010000014">
    <property type="protein sequence ID" value="MFC7330794.1"/>
    <property type="molecule type" value="Genomic_DNA"/>
</dbReference>
<protein>
    <recommendedName>
        <fullName evidence="3">Transcriptional regulator</fullName>
    </recommendedName>
</protein>
<organism evidence="1 2">
    <name type="scientific">Marinactinospora rubrisoli</name>
    <dbReference type="NCBI Taxonomy" id="2715399"/>
    <lineage>
        <taxon>Bacteria</taxon>
        <taxon>Bacillati</taxon>
        <taxon>Actinomycetota</taxon>
        <taxon>Actinomycetes</taxon>
        <taxon>Streptosporangiales</taxon>
        <taxon>Nocardiopsidaceae</taxon>
        <taxon>Marinactinospora</taxon>
    </lineage>
</organism>